<feature type="compositionally biased region" description="Polar residues" evidence="2">
    <location>
        <begin position="13"/>
        <end position="26"/>
    </location>
</feature>
<name>A0ABR3ASX5_PHYBL</name>
<feature type="region of interest" description="Disordered" evidence="2">
    <location>
        <begin position="144"/>
        <end position="181"/>
    </location>
</feature>
<evidence type="ECO:0000256" key="3">
    <source>
        <dbReference type="SAM" id="Phobius"/>
    </source>
</evidence>
<feature type="compositionally biased region" description="Acidic residues" evidence="2">
    <location>
        <begin position="298"/>
        <end position="313"/>
    </location>
</feature>
<dbReference type="EMBL" id="JBCLYO010000020">
    <property type="protein sequence ID" value="KAL0080232.1"/>
    <property type="molecule type" value="Genomic_DNA"/>
</dbReference>
<feature type="region of interest" description="Disordered" evidence="2">
    <location>
        <begin position="469"/>
        <end position="491"/>
    </location>
</feature>
<organism evidence="4 5">
    <name type="scientific">Phycomyces blakesleeanus</name>
    <dbReference type="NCBI Taxonomy" id="4837"/>
    <lineage>
        <taxon>Eukaryota</taxon>
        <taxon>Fungi</taxon>
        <taxon>Fungi incertae sedis</taxon>
        <taxon>Mucoromycota</taxon>
        <taxon>Mucoromycotina</taxon>
        <taxon>Mucoromycetes</taxon>
        <taxon>Mucorales</taxon>
        <taxon>Phycomycetaceae</taxon>
        <taxon>Phycomyces</taxon>
    </lineage>
</organism>
<evidence type="ECO:0000256" key="1">
    <source>
        <dbReference type="SAM" id="Coils"/>
    </source>
</evidence>
<protein>
    <recommendedName>
        <fullName evidence="6">SUN domain-containing protein</fullName>
    </recommendedName>
</protein>
<keyword evidence="3" id="KW-1133">Transmembrane helix</keyword>
<evidence type="ECO:0000313" key="5">
    <source>
        <dbReference type="Proteomes" id="UP001448207"/>
    </source>
</evidence>
<keyword evidence="3" id="KW-0812">Transmembrane</keyword>
<dbReference type="Proteomes" id="UP001448207">
    <property type="component" value="Unassembled WGS sequence"/>
</dbReference>
<evidence type="ECO:0000256" key="2">
    <source>
        <dbReference type="SAM" id="MobiDB-lite"/>
    </source>
</evidence>
<feature type="compositionally biased region" description="Basic and acidic residues" evidence="2">
    <location>
        <begin position="327"/>
        <end position="368"/>
    </location>
</feature>
<feature type="compositionally biased region" description="Polar residues" evidence="2">
    <location>
        <begin position="287"/>
        <end position="297"/>
    </location>
</feature>
<feature type="region of interest" description="Disordered" evidence="2">
    <location>
        <begin position="287"/>
        <end position="457"/>
    </location>
</feature>
<feature type="compositionally biased region" description="Acidic residues" evidence="2">
    <location>
        <begin position="415"/>
        <end position="457"/>
    </location>
</feature>
<evidence type="ECO:0008006" key="6">
    <source>
        <dbReference type="Google" id="ProtNLM"/>
    </source>
</evidence>
<reference evidence="4 5" key="1">
    <citation type="submission" date="2024-04" db="EMBL/GenBank/DDBJ databases">
        <title>Symmetric and asymmetric DNA N6-adenine methylation regulates different biological responses in Mucorales.</title>
        <authorList>
            <consortium name="Lawrence Berkeley National Laboratory"/>
            <person name="Lax C."/>
            <person name="Mondo S.J."/>
            <person name="Osorio-Concepcion M."/>
            <person name="Muszewska A."/>
            <person name="Corrochano-Luque M."/>
            <person name="Gutierrez G."/>
            <person name="Riley R."/>
            <person name="Lipzen A."/>
            <person name="Guo J."/>
            <person name="Hundley H."/>
            <person name="Amirebrahimi M."/>
            <person name="Ng V."/>
            <person name="Lorenzo-Gutierrez D."/>
            <person name="Binder U."/>
            <person name="Yang J."/>
            <person name="Song Y."/>
            <person name="Canovas D."/>
            <person name="Navarro E."/>
            <person name="Freitag M."/>
            <person name="Gabaldon T."/>
            <person name="Grigoriev I.V."/>
            <person name="Corrochano L.M."/>
            <person name="Nicolas F.E."/>
            <person name="Garre V."/>
        </authorList>
    </citation>
    <scope>NUCLEOTIDE SEQUENCE [LARGE SCALE GENOMIC DNA]</scope>
    <source>
        <strain evidence="4 5">L51</strain>
    </source>
</reference>
<feature type="compositionally biased region" description="Basic and acidic residues" evidence="2">
    <location>
        <begin position="378"/>
        <end position="414"/>
    </location>
</feature>
<sequence length="895" mass="101738">MQPHLNELDHWRNTSQRAIDQTQKKPANTRHRSNQDDNPKQFFALDSSRGWLETSPIKNTPSSLADGQNGWSLERESSSESQNAKDMLGAVSNADILMLTKMTSNLSHQIRKFPVKDSRSIPAETKTIRSNATKENVSVSLENHNNTFATPDTLPSTASIPTRTSHSTPPSSSLSKESWNGPEYRQSWYKSLIKRDSKLKHNEDESSCDDDMYSYDNLLANKPGVKRATSSERLRKLAANTPLKSRFWYTNKHHRMGSSSAQPLSTGSQDKIALKKYDRRHSLGSISSTEFIAQDSQEWYEDEYEYEDEGEDEGERKDEYGDGDEAAEPKVEADRYSDTRIGTERETEAGAEADTKEEVETKAEKEAGTEAETGIGVEVEKEAEGEPEYESKEKAKIKLKSEAKSVERENKLVEEGLEETEDEYEDEDGYEYEHEDEDEEEEDEDEDEDEVEGEQPIEELRNEILSQSKQSLGTDESNFEDHENPIQDSPYTERLGTAKTLLFDYDTLPSEITVLLKEYEREGRMRVRHNETTAVEEYDNSDTELDELEVISGGLLLTEEKHGRNIVEVQASSSDRIEFVKLVQLPDDMLVENGRLFDLHVSLLTDNCENEEVVNSYEGTIALSKSVNKRMKDIKGTLTDCQEFLDMQRCDISSLSLDDFDQYGRPVAPSRPASTFDCQNSKVYENPSEKRTLDSLLDNPSHSTLVSNSVFNSPGTPNSCSSVKRAPSLLLNNIPFRGVNPFDYRKDDVRLGVAALQSELDGFKAALENTERLVRRVQADVDQTRSRMELLIKNIPESNFSALKRLEVDIEYILASRAKNPWLDTAYALLSYLLTVFALGVWTVICILKYGRRVFSFPWRLWRDYKAHMRERNKAVKQASLYSLSGTSSSRARQI</sequence>
<feature type="region of interest" description="Disordered" evidence="2">
    <location>
        <begin position="1"/>
        <end position="84"/>
    </location>
</feature>
<feature type="compositionally biased region" description="Low complexity" evidence="2">
    <location>
        <begin position="159"/>
        <end position="178"/>
    </location>
</feature>
<keyword evidence="5" id="KW-1185">Reference proteome</keyword>
<feature type="transmembrane region" description="Helical" evidence="3">
    <location>
        <begin position="826"/>
        <end position="848"/>
    </location>
</feature>
<keyword evidence="3" id="KW-0472">Membrane</keyword>
<proteinExistence type="predicted"/>
<accession>A0ABR3ASX5</accession>
<feature type="compositionally biased region" description="Basic and acidic residues" evidence="2">
    <location>
        <begin position="1"/>
        <end position="12"/>
    </location>
</feature>
<feature type="coiled-coil region" evidence="1">
    <location>
        <begin position="753"/>
        <end position="794"/>
    </location>
</feature>
<gene>
    <name evidence="4" type="ORF">J3Q64DRAFT_1759089</name>
</gene>
<evidence type="ECO:0000313" key="4">
    <source>
        <dbReference type="EMBL" id="KAL0080232.1"/>
    </source>
</evidence>
<feature type="compositionally biased region" description="Polar residues" evidence="2">
    <location>
        <begin position="144"/>
        <end position="158"/>
    </location>
</feature>
<comment type="caution">
    <text evidence="4">The sequence shown here is derived from an EMBL/GenBank/DDBJ whole genome shotgun (WGS) entry which is preliminary data.</text>
</comment>
<feature type="compositionally biased region" description="Polar residues" evidence="2">
    <location>
        <begin position="56"/>
        <end position="71"/>
    </location>
</feature>
<keyword evidence="1" id="KW-0175">Coiled coil</keyword>